<evidence type="ECO:0000256" key="6">
    <source>
        <dbReference type="ARBA" id="ARBA00023136"/>
    </source>
</evidence>
<feature type="region of interest" description="Disordered" evidence="9">
    <location>
        <begin position="960"/>
        <end position="990"/>
    </location>
</feature>
<evidence type="ECO:0000256" key="9">
    <source>
        <dbReference type="SAM" id="MobiDB-lite"/>
    </source>
</evidence>
<dbReference type="InterPro" id="IPR036179">
    <property type="entry name" value="Ig-like_dom_sf"/>
</dbReference>
<feature type="compositionally biased region" description="Low complexity" evidence="9">
    <location>
        <begin position="1031"/>
        <end position="1042"/>
    </location>
</feature>
<feature type="compositionally biased region" description="Low complexity" evidence="9">
    <location>
        <begin position="1477"/>
        <end position="1489"/>
    </location>
</feature>
<dbReference type="GO" id="GO:0043005">
    <property type="term" value="C:neuron projection"/>
    <property type="evidence" value="ECO:0007669"/>
    <property type="project" value="TreeGrafter"/>
</dbReference>
<feature type="transmembrane region" description="Helical" evidence="10">
    <location>
        <begin position="872"/>
        <end position="894"/>
    </location>
</feature>
<reference evidence="14" key="1">
    <citation type="submission" date="2020-05" db="UniProtKB">
        <authorList>
            <consortium name="EnsemblMetazoa"/>
        </authorList>
    </citation>
    <scope>IDENTIFICATION</scope>
    <source>
        <strain evidence="14">USDA</strain>
    </source>
</reference>
<feature type="region of interest" description="Disordered" evidence="9">
    <location>
        <begin position="1254"/>
        <end position="1284"/>
    </location>
</feature>
<dbReference type="SUPFAM" id="SSF48726">
    <property type="entry name" value="Immunoglobulin"/>
    <property type="match status" value="5"/>
</dbReference>
<evidence type="ECO:0000256" key="4">
    <source>
        <dbReference type="ARBA" id="ARBA00022737"/>
    </source>
</evidence>
<dbReference type="FunFam" id="2.60.40.10:FF:001603">
    <property type="entry name" value="Roundabout 2"/>
    <property type="match status" value="1"/>
</dbReference>
<protein>
    <recommendedName>
        <fullName evidence="16">Roundabout</fullName>
    </recommendedName>
</protein>
<feature type="signal peptide" evidence="11">
    <location>
        <begin position="1"/>
        <end position="19"/>
    </location>
</feature>
<feature type="region of interest" description="Disordered" evidence="9">
    <location>
        <begin position="1322"/>
        <end position="1377"/>
    </location>
</feature>
<dbReference type="VEuPathDB" id="VectorBase:SCAU008263"/>
<feature type="domain" description="Ig-like" evidence="12">
    <location>
        <begin position="411"/>
        <end position="492"/>
    </location>
</feature>
<keyword evidence="15" id="KW-1185">Reference proteome</keyword>
<feature type="compositionally biased region" description="Polar residues" evidence="9">
    <location>
        <begin position="1255"/>
        <end position="1270"/>
    </location>
</feature>
<dbReference type="InterPro" id="IPR007110">
    <property type="entry name" value="Ig-like_dom"/>
</dbReference>
<evidence type="ECO:0008006" key="16">
    <source>
        <dbReference type="Google" id="ProtNLM"/>
    </source>
</evidence>
<accession>A0A1I8PI08</accession>
<evidence type="ECO:0000256" key="7">
    <source>
        <dbReference type="ARBA" id="ARBA00023157"/>
    </source>
</evidence>
<feature type="compositionally biased region" description="Low complexity" evidence="9">
    <location>
        <begin position="1271"/>
        <end position="1284"/>
    </location>
</feature>
<keyword evidence="7" id="KW-1015">Disulfide bond</keyword>
<feature type="domain" description="Ig-like" evidence="12">
    <location>
        <begin position="121"/>
        <end position="207"/>
    </location>
</feature>
<feature type="chain" id="PRO_5009326681" description="Roundabout" evidence="11">
    <location>
        <begin position="20"/>
        <end position="1561"/>
    </location>
</feature>
<dbReference type="SMART" id="SM00409">
    <property type="entry name" value="IG"/>
    <property type="match status" value="5"/>
</dbReference>
<dbReference type="GO" id="GO:0030154">
    <property type="term" value="P:cell differentiation"/>
    <property type="evidence" value="ECO:0007669"/>
    <property type="project" value="UniProtKB-ARBA"/>
</dbReference>
<dbReference type="InterPro" id="IPR003598">
    <property type="entry name" value="Ig_sub2"/>
</dbReference>
<dbReference type="SMART" id="SM00408">
    <property type="entry name" value="IGc2"/>
    <property type="match status" value="5"/>
</dbReference>
<dbReference type="GO" id="GO:0016020">
    <property type="term" value="C:membrane"/>
    <property type="evidence" value="ECO:0007669"/>
    <property type="project" value="UniProtKB-SubCell"/>
</dbReference>
<dbReference type="SMART" id="SM00406">
    <property type="entry name" value="IGv"/>
    <property type="match status" value="2"/>
</dbReference>
<proteinExistence type="predicted"/>
<dbReference type="InterPro" id="IPR051170">
    <property type="entry name" value="Neural/epithelial_adhesion"/>
</dbReference>
<keyword evidence="2 10" id="KW-0812">Transmembrane</keyword>
<dbReference type="Pfam" id="PF00041">
    <property type="entry name" value="fn3"/>
    <property type="match status" value="2"/>
</dbReference>
<organism evidence="14 15">
    <name type="scientific">Stomoxys calcitrans</name>
    <name type="common">Stable fly</name>
    <name type="synonym">Conops calcitrans</name>
    <dbReference type="NCBI Taxonomy" id="35570"/>
    <lineage>
        <taxon>Eukaryota</taxon>
        <taxon>Metazoa</taxon>
        <taxon>Ecdysozoa</taxon>
        <taxon>Arthropoda</taxon>
        <taxon>Hexapoda</taxon>
        <taxon>Insecta</taxon>
        <taxon>Pterygota</taxon>
        <taxon>Neoptera</taxon>
        <taxon>Endopterygota</taxon>
        <taxon>Diptera</taxon>
        <taxon>Brachycera</taxon>
        <taxon>Muscomorpha</taxon>
        <taxon>Muscoidea</taxon>
        <taxon>Muscidae</taxon>
        <taxon>Stomoxys</taxon>
    </lineage>
</organism>
<dbReference type="InterPro" id="IPR013098">
    <property type="entry name" value="Ig_I-set"/>
</dbReference>
<feature type="domain" description="Fibronectin type-III" evidence="13">
    <location>
        <begin position="521"/>
        <end position="616"/>
    </location>
</feature>
<name>A0A1I8PI08_STOCA</name>
<evidence type="ECO:0000256" key="11">
    <source>
        <dbReference type="SAM" id="SignalP"/>
    </source>
</evidence>
<dbReference type="InterPro" id="IPR003961">
    <property type="entry name" value="FN3_dom"/>
</dbReference>
<evidence type="ECO:0000256" key="2">
    <source>
        <dbReference type="ARBA" id="ARBA00022692"/>
    </source>
</evidence>
<feature type="compositionally biased region" description="Polar residues" evidence="9">
    <location>
        <begin position="1336"/>
        <end position="1355"/>
    </location>
</feature>
<dbReference type="Pfam" id="PF07679">
    <property type="entry name" value="I-set"/>
    <property type="match status" value="3"/>
</dbReference>
<comment type="subcellular location">
    <subcellularLocation>
        <location evidence="1">Membrane</location>
        <topology evidence="1">Single-pass membrane protein</topology>
    </subcellularLocation>
</comment>
<dbReference type="FunFam" id="2.60.40.10:FF:001167">
    <property type="entry name" value="Roundabout 2, isoform B"/>
    <property type="match status" value="1"/>
</dbReference>
<feature type="region of interest" description="Disordered" evidence="9">
    <location>
        <begin position="1449"/>
        <end position="1561"/>
    </location>
</feature>
<keyword evidence="3 11" id="KW-0732">Signal</keyword>
<feature type="compositionally biased region" description="Low complexity" evidence="9">
    <location>
        <begin position="1496"/>
        <end position="1508"/>
    </location>
</feature>
<dbReference type="FunFam" id="2.60.40.10:FF:000032">
    <property type="entry name" value="palladin isoform X1"/>
    <property type="match status" value="1"/>
</dbReference>
<keyword evidence="5 10" id="KW-1133">Transmembrane helix</keyword>
<dbReference type="Pfam" id="PF13927">
    <property type="entry name" value="Ig_3"/>
    <property type="match status" value="2"/>
</dbReference>
<dbReference type="FunFam" id="2.60.40.10:FF:000026">
    <property type="entry name" value="roundabout homolog 2 isoform X1"/>
    <property type="match status" value="1"/>
</dbReference>
<keyword evidence="4" id="KW-0677">Repeat</keyword>
<dbReference type="GO" id="GO:0007399">
    <property type="term" value="P:nervous system development"/>
    <property type="evidence" value="ECO:0007669"/>
    <property type="project" value="UniProtKB-ARBA"/>
</dbReference>
<evidence type="ECO:0000259" key="12">
    <source>
        <dbReference type="PROSITE" id="PS50835"/>
    </source>
</evidence>
<feature type="compositionally biased region" description="Low complexity" evidence="9">
    <location>
        <begin position="1198"/>
        <end position="1233"/>
    </location>
</feature>
<evidence type="ECO:0000256" key="5">
    <source>
        <dbReference type="ARBA" id="ARBA00022989"/>
    </source>
</evidence>
<dbReference type="SUPFAM" id="SSF49265">
    <property type="entry name" value="Fibronectin type III"/>
    <property type="match status" value="2"/>
</dbReference>
<keyword evidence="6 10" id="KW-0472">Membrane</keyword>
<dbReference type="Proteomes" id="UP000095300">
    <property type="component" value="Unassembled WGS sequence"/>
</dbReference>
<feature type="domain" description="Fibronectin type-III" evidence="13">
    <location>
        <begin position="747"/>
        <end position="846"/>
    </location>
</feature>
<dbReference type="OrthoDB" id="428111at2759"/>
<feature type="compositionally biased region" description="Polar residues" evidence="9">
    <location>
        <begin position="1509"/>
        <end position="1527"/>
    </location>
</feature>
<dbReference type="CDD" id="cd00063">
    <property type="entry name" value="FN3"/>
    <property type="match status" value="3"/>
</dbReference>
<keyword evidence="8" id="KW-0393">Immunoglobulin domain</keyword>
<feature type="compositionally biased region" description="Low complexity" evidence="9">
    <location>
        <begin position="1528"/>
        <end position="1540"/>
    </location>
</feature>
<dbReference type="SMART" id="SM00060">
    <property type="entry name" value="FN3"/>
    <property type="match status" value="3"/>
</dbReference>
<dbReference type="PROSITE" id="PS50835">
    <property type="entry name" value="IG_LIKE"/>
    <property type="match status" value="5"/>
</dbReference>
<evidence type="ECO:0000259" key="13">
    <source>
        <dbReference type="PROSITE" id="PS50853"/>
    </source>
</evidence>
<dbReference type="Gene3D" id="2.60.40.10">
    <property type="entry name" value="Immunoglobulins"/>
    <property type="match status" value="8"/>
</dbReference>
<evidence type="ECO:0000256" key="10">
    <source>
        <dbReference type="SAM" id="Phobius"/>
    </source>
</evidence>
<feature type="compositionally biased region" description="Polar residues" evidence="9">
    <location>
        <begin position="960"/>
        <end position="981"/>
    </location>
</feature>
<feature type="region of interest" description="Disordered" evidence="9">
    <location>
        <begin position="1016"/>
        <end position="1042"/>
    </location>
</feature>
<evidence type="ECO:0000313" key="15">
    <source>
        <dbReference type="Proteomes" id="UP000095300"/>
    </source>
</evidence>
<dbReference type="InterPro" id="IPR013106">
    <property type="entry name" value="Ig_V-set"/>
</dbReference>
<dbReference type="EnsemblMetazoa" id="SCAU008263-RA">
    <property type="protein sequence ID" value="SCAU008263-PA"/>
    <property type="gene ID" value="SCAU008263"/>
</dbReference>
<feature type="domain" description="Ig-like" evidence="12">
    <location>
        <begin position="23"/>
        <end position="115"/>
    </location>
</feature>
<evidence type="ECO:0000256" key="3">
    <source>
        <dbReference type="ARBA" id="ARBA00022729"/>
    </source>
</evidence>
<evidence type="ECO:0000256" key="8">
    <source>
        <dbReference type="ARBA" id="ARBA00023319"/>
    </source>
</evidence>
<dbReference type="FunFam" id="2.60.40.10:FF:000008">
    <property type="entry name" value="roundabout homolog 2 isoform X2"/>
    <property type="match status" value="1"/>
</dbReference>
<dbReference type="GO" id="GO:0009653">
    <property type="term" value="P:anatomical structure morphogenesis"/>
    <property type="evidence" value="ECO:0007669"/>
    <property type="project" value="UniProtKB-ARBA"/>
</dbReference>
<evidence type="ECO:0000313" key="14">
    <source>
        <dbReference type="EnsemblMetazoa" id="SCAU008263-PA"/>
    </source>
</evidence>
<dbReference type="STRING" id="35570.A0A1I8PI08"/>
<evidence type="ECO:0000256" key="1">
    <source>
        <dbReference type="ARBA" id="ARBA00004167"/>
    </source>
</evidence>
<dbReference type="PANTHER" id="PTHR12231">
    <property type="entry name" value="CTX-RELATED TYPE I TRANSMEMBRANE PROTEIN"/>
    <property type="match status" value="1"/>
</dbReference>
<feature type="region of interest" description="Disordered" evidence="9">
    <location>
        <begin position="1198"/>
        <end position="1240"/>
    </location>
</feature>
<feature type="compositionally biased region" description="Polar residues" evidence="9">
    <location>
        <begin position="1541"/>
        <end position="1561"/>
    </location>
</feature>
<dbReference type="InterPro" id="IPR036116">
    <property type="entry name" value="FN3_sf"/>
</dbReference>
<dbReference type="PANTHER" id="PTHR12231:SF246">
    <property type="entry name" value="ROUNDABOUT 1, ISOFORM A-RELATED"/>
    <property type="match status" value="1"/>
</dbReference>
<dbReference type="InterPro" id="IPR013783">
    <property type="entry name" value="Ig-like_fold"/>
</dbReference>
<dbReference type="FunFam" id="2.60.40.10:FF:000948">
    <property type="entry name" value="Roundabout 1"/>
    <property type="match status" value="1"/>
</dbReference>
<dbReference type="PROSITE" id="PS50853">
    <property type="entry name" value="FN3"/>
    <property type="match status" value="3"/>
</dbReference>
<feature type="domain" description="Ig-like" evidence="12">
    <location>
        <begin position="306"/>
        <end position="402"/>
    </location>
</feature>
<dbReference type="InterPro" id="IPR003599">
    <property type="entry name" value="Ig_sub"/>
</dbReference>
<gene>
    <name evidence="14" type="primary">106087012</name>
</gene>
<sequence length="1561" mass="169037">MDLRFIFILFLLKWNYTQGSHPPRIVEHPIDTTVPRHEPATLNCKAEGSPIPTIQWYKDGVALKILPGSHRITLPAGGLFFLKVVNSRRETDAGVYWCEAKNELGVARSRNATLQVAVLRDEFRIEPQNTRIAQGDTALLECAAPRGVPDPVVLWKKGGNILDMESTKRIRIVDGGNLAIQDARQSDEGQYQCIAKNPVGIRESAIATLKVHVKPFIIRGPHDQTVLEGSSVTFPCRVGGDPMPDVLWLRTASGGNMPLDRVSVLEDRSLRLERVTVADEGEYSCEADNVVGAISAMGTLTVYAPPKFLQRPTSKSVELGADTSFECRASGNPRPTIFWTIKNNRTIIFPGAPPLDRFQSINTEEGHSILTLTKFQRSDKDLVIVCNAMNEVATITTRAQLTLDSQEDRPPPIIIMGPVNQTLPVKSLATLHCKAIGLPNPTISWYRDGIPVHPTAKVNLTTAGDLIISDLDRQQDQGLYTCVASSRTGKSTWSGFLRIEVPTNPNIKFYRAPEQSKCPSAPGQPKILNASAEALTIVWPTSDKPGASPLLGYSVEMYSTNKSKTWIPIASRLIEPIFTVDGLTNGAAYMFIVRAENALGFSPPSPISDPITAGQLISRGGHRGAGGSGGTNEDLMFAEVETLLQTNDVVELLEANASDSTSVRLAWDIDSGQYIEGFYIYARELHSAEYKMMTVLNAGNGASSCTVNGLAKASKYEFFLVPFYKSVIGKPSNSKHCTTMEDVPETPPHGMEAIQFNRTSVFLKWQPPYPNKTRNGILTNYNVIVKGLDGHNTTRIYKNMTIDASSPTLLLANLTTGVTYYIAVAAATRVGVGPFSKPAVLRMDPRTQSLDTGYTRYPINRDIADDFLTQTWFIVLLGSIIAIIVFLFGALVLFKRYQFIKQTSLGSLHGNHAIGAVRKFPTLPLNANGVWIDPTGGVWRQANSTSSCTTKEQLPDYAQVTGQASSTTQAHHGHQHNQTNMPLPDYERLTPLNMPDYAEVACSTFKTPNGGSAHATLMQQQQHTPNKGYPQKQQQQQQLQQKQLQQQQQQSLYDSCGAYATTNLVANAKLYQNRGGNGNNATATSTIKSSQGALNAGSTLGVGAAGDFLDGLRGGNEQKLTSSSTMRSNNNDDYRSTMGSISSGLYSAPPSNHYSVGIGGGNGIVGNMMAMDNNAFGNNLLALPDKMTASTASTAILTASPSKSSQKKASSSSYSTSANGAPAPASSSSSSQGNGSGMANKINITENRFDLMNNEPLQPTRLNPFNSNSMQSQSQRQQQQQQQQQQQLQQQQLLVASNALKQGLGAYANTTLATQMINGGGAGTLRRPRNPKMFKSENNINFGSLYKNSPSQPTVGNSSNHHHTSGNGSNATGSHLDFLTNSQTDHFNDSDFSLISNSTNQLLNDWASNSSIAASDYHFGSKQPSKQHLYIKSKDGTWSAVSSDAYQAFRQQQQQQQLHQQPPPSYAHAAGDKLLQPSPSHNNRSSSSPTAPPPSTNTNSNTAAKAPSPSRNQTNSCNQNASIINLGSSSSPNATTTTASDNLTNNHTNKYFSSFGPSANV</sequence>
<feature type="compositionally biased region" description="Low complexity" evidence="9">
    <location>
        <begin position="1451"/>
        <end position="1460"/>
    </location>
</feature>
<feature type="domain" description="Ig-like" evidence="12">
    <location>
        <begin position="215"/>
        <end position="301"/>
    </location>
</feature>
<feature type="domain" description="Fibronectin type-III" evidence="13">
    <location>
        <begin position="649"/>
        <end position="742"/>
    </location>
</feature>